<name>A0AAN4RKN8_9ENTE</name>
<dbReference type="Pfam" id="PF12419">
    <property type="entry name" value="DUF3670"/>
    <property type="match status" value="1"/>
</dbReference>
<dbReference type="RefSeq" id="WP_124007003.1">
    <property type="nucleotide sequence ID" value="NZ_BJYN01000065.1"/>
</dbReference>
<dbReference type="GeneID" id="69986625"/>
<reference evidence="5" key="2">
    <citation type="journal article" date="2020" name="Int. Dairy J.">
        <title>Lactic acid bacterial diversity in Brie cheese focusing on salt concentration and pH of isolation medium and characterisation of halophilic and alkaliphilic lactic acid bacterial isolates.</title>
        <authorList>
            <person name="Unno R."/>
            <person name="Matsutani M."/>
            <person name="Suzuki T."/>
            <person name="Kodama K."/>
            <person name="Matsushita H."/>
            <person name="Yamasato K."/>
            <person name="Koizumi Y."/>
            <person name="Ishikawa M."/>
        </authorList>
    </citation>
    <scope>NUCLEOTIDE SEQUENCE</scope>
    <source>
        <strain evidence="5">7C1</strain>
        <strain evidence="4">8C4</strain>
    </source>
</reference>
<dbReference type="InterPro" id="IPR022138">
    <property type="entry name" value="DUF3670"/>
</dbReference>
<dbReference type="GO" id="GO:0005524">
    <property type="term" value="F:ATP binding"/>
    <property type="evidence" value="ECO:0007669"/>
    <property type="project" value="InterPro"/>
</dbReference>
<dbReference type="PROSITE" id="PS51194">
    <property type="entry name" value="HELICASE_CTER"/>
    <property type="match status" value="1"/>
</dbReference>
<dbReference type="Proteomes" id="UP000886607">
    <property type="component" value="Unassembled WGS sequence"/>
</dbReference>
<dbReference type="EMBL" id="BKBO01000013">
    <property type="protein sequence ID" value="GEQ49195.1"/>
    <property type="molecule type" value="Genomic_DNA"/>
</dbReference>
<dbReference type="InterPro" id="IPR038718">
    <property type="entry name" value="SNF2-like_sf"/>
</dbReference>
<dbReference type="GO" id="GO:0016787">
    <property type="term" value="F:hydrolase activity"/>
    <property type="evidence" value="ECO:0007669"/>
    <property type="project" value="UniProtKB-KW"/>
</dbReference>
<evidence type="ECO:0000313" key="4">
    <source>
        <dbReference type="EMBL" id="GEQ49195.1"/>
    </source>
</evidence>
<feature type="domain" description="Helicase C-terminal" evidence="3">
    <location>
        <begin position="671"/>
        <end position="838"/>
    </location>
</feature>
<dbReference type="SMART" id="SM00490">
    <property type="entry name" value="HELICc"/>
    <property type="match status" value="1"/>
</dbReference>
<proteinExistence type="predicted"/>
<dbReference type="Proteomes" id="UP000886597">
    <property type="component" value="Unassembled WGS sequence"/>
</dbReference>
<evidence type="ECO:0000259" key="2">
    <source>
        <dbReference type="PROSITE" id="PS51192"/>
    </source>
</evidence>
<organism evidence="5 6">
    <name type="scientific">Tetragenococcus koreensis</name>
    <dbReference type="NCBI Taxonomy" id="290335"/>
    <lineage>
        <taxon>Bacteria</taxon>
        <taxon>Bacillati</taxon>
        <taxon>Bacillota</taxon>
        <taxon>Bacilli</taxon>
        <taxon>Lactobacillales</taxon>
        <taxon>Enterococcaceae</taxon>
        <taxon>Tetragenococcus</taxon>
    </lineage>
</organism>
<dbReference type="AlphaFoldDB" id="A0AAN4RKN8"/>
<dbReference type="EMBL" id="BKBQ01000015">
    <property type="protein sequence ID" value="GEQ54336.1"/>
    <property type="molecule type" value="Genomic_DNA"/>
</dbReference>
<dbReference type="KEGG" id="tkr:C7K43_11765"/>
<reference evidence="5" key="1">
    <citation type="submission" date="2019-08" db="EMBL/GenBank/DDBJ databases">
        <authorList>
            <person name="Ishikawa M."/>
            <person name="Suzuki T."/>
            <person name="Matsutani M."/>
        </authorList>
    </citation>
    <scope>NUCLEOTIDE SEQUENCE</scope>
    <source>
        <strain evidence="5">7C1</strain>
        <strain evidence="4">8C4</strain>
    </source>
</reference>
<gene>
    <name evidence="4" type="ORF">TK11N_10470</name>
    <name evidence="5" type="ORF">TK2N_11800</name>
</gene>
<dbReference type="SMART" id="SM00487">
    <property type="entry name" value="DEXDc"/>
    <property type="match status" value="1"/>
</dbReference>
<dbReference type="InterPro" id="IPR049730">
    <property type="entry name" value="SNF2/RAD54-like_C"/>
</dbReference>
<dbReference type="PANTHER" id="PTHR45629:SF7">
    <property type="entry name" value="DNA EXCISION REPAIR PROTEIN ERCC-6-RELATED"/>
    <property type="match status" value="1"/>
</dbReference>
<dbReference type="Pfam" id="PF00176">
    <property type="entry name" value="SNF2-rel_dom"/>
    <property type="match status" value="1"/>
</dbReference>
<accession>A0AAN4RKN8</accession>
<dbReference type="InterPro" id="IPR050496">
    <property type="entry name" value="SNF2_RAD54_helicase_repair"/>
</dbReference>
<dbReference type="InterPro" id="IPR014001">
    <property type="entry name" value="Helicase_ATP-bd"/>
</dbReference>
<evidence type="ECO:0000313" key="5">
    <source>
        <dbReference type="EMBL" id="GEQ54336.1"/>
    </source>
</evidence>
<dbReference type="InterPro" id="IPR027417">
    <property type="entry name" value="P-loop_NTPase"/>
</dbReference>
<dbReference type="InterPro" id="IPR001650">
    <property type="entry name" value="Helicase_C-like"/>
</dbReference>
<dbReference type="PROSITE" id="PS51192">
    <property type="entry name" value="HELICASE_ATP_BIND_1"/>
    <property type="match status" value="1"/>
</dbReference>
<dbReference type="InterPro" id="IPR000330">
    <property type="entry name" value="SNF2_N"/>
</dbReference>
<sequence>MAQAIFLEKGFYIEQPTTEFEYNLQKQPYQTLYEQGFANKRNDTSPSIDYLLQVAQGFVTELKNNGEIEVTKEFEPPSEYFYQTLAEQVPFVIGYEFVTVSWLQAIHQRLAAIFTEEIQHFSGSVAEYIQSKNADLITAGRVYFHLIERKEAVEPFAFLATYATSRHGKVKHTPLKNALVEFDDTSEIFSLLSAVERVARESDFIAQLMDTGELFSPLSFNEQEAYQFLKETPLYEENGVICRIPDFWKKKQKPSVKVTIGDKKPSKVGMEALLSSQPEMYLGEERYSKAEIEALLQQDEGLAFLKGKWVEVNHEKLQNLLDTFEKQADSQWSLFEALRYQETSAKPDSEEWVETTHGTWLSQFFTQMTTPQKIEQEKPSNTFQADLRPYQQIGFNWLRFMQGQSLGALLADDMGLGKTIQILALLDFLRKKNARTLLVIPASLIENWKKETERFAPNLSVKILHGKYIDLQNSSADLFITTYGMVAKIEALQEETFDLLILDEAQAIKNPATKQTKSVKSLNAHAKIAMTGTPIENSLADLWSVFDFLNRGLLGSKKEFKQQTKKGVDYGKLRQLISPFILRRLKTDAQIITDLPAKNEQKEYTGLSKKQVALYKEVQRKMAESLEESEGIQRKGLVLTAISKFKQICNHPDQYLGNQEFKPQLSGKFETLRDICETIRDRHEQVLIFTQFKEMCDPLDDFLAEVFGQKGAVLHGSVPPKKRAERVNEFNDPNTYTPYMVLSIKAGGVGLNLTRANHVIHFDRWWNPAVEDQATDRAFRIGQEKNVFIYKFVTSGTVEEKIDEMLAEKTQLSQDIITETSGESWLTEMSNDELKDLFTLEVEK</sequence>
<keyword evidence="1" id="KW-0378">Hydrolase</keyword>
<dbReference type="Pfam" id="PF00271">
    <property type="entry name" value="Helicase_C"/>
    <property type="match status" value="1"/>
</dbReference>
<keyword evidence="7" id="KW-1185">Reference proteome</keyword>
<evidence type="ECO:0000256" key="1">
    <source>
        <dbReference type="ARBA" id="ARBA00022801"/>
    </source>
</evidence>
<dbReference type="CDD" id="cd18793">
    <property type="entry name" value="SF2_C_SNF"/>
    <property type="match status" value="1"/>
</dbReference>
<dbReference type="GO" id="GO:0015616">
    <property type="term" value="F:DNA translocase activity"/>
    <property type="evidence" value="ECO:0007669"/>
    <property type="project" value="TreeGrafter"/>
</dbReference>
<feature type="domain" description="Helicase ATP-binding" evidence="2">
    <location>
        <begin position="399"/>
        <end position="552"/>
    </location>
</feature>
<protein>
    <recommendedName>
        <fullName evidence="8">ATP-dependent helicase</fullName>
    </recommendedName>
</protein>
<dbReference type="Gene3D" id="3.40.50.10810">
    <property type="entry name" value="Tandem AAA-ATPase domain"/>
    <property type="match status" value="1"/>
</dbReference>
<comment type="caution">
    <text evidence="5">The sequence shown here is derived from an EMBL/GenBank/DDBJ whole genome shotgun (WGS) entry which is preliminary data.</text>
</comment>
<evidence type="ECO:0000259" key="3">
    <source>
        <dbReference type="PROSITE" id="PS51194"/>
    </source>
</evidence>
<evidence type="ECO:0000313" key="7">
    <source>
        <dbReference type="Proteomes" id="UP000886607"/>
    </source>
</evidence>
<evidence type="ECO:0008006" key="8">
    <source>
        <dbReference type="Google" id="ProtNLM"/>
    </source>
</evidence>
<dbReference type="PANTHER" id="PTHR45629">
    <property type="entry name" value="SNF2/RAD54 FAMILY MEMBER"/>
    <property type="match status" value="1"/>
</dbReference>
<evidence type="ECO:0000313" key="6">
    <source>
        <dbReference type="Proteomes" id="UP000886597"/>
    </source>
</evidence>
<dbReference type="Gene3D" id="3.40.50.300">
    <property type="entry name" value="P-loop containing nucleotide triphosphate hydrolases"/>
    <property type="match status" value="1"/>
</dbReference>
<dbReference type="SUPFAM" id="SSF52540">
    <property type="entry name" value="P-loop containing nucleoside triphosphate hydrolases"/>
    <property type="match status" value="2"/>
</dbReference>